<dbReference type="RefSeq" id="WP_186504454.1">
    <property type="nucleotide sequence ID" value="NZ_JACOGK010000048.1"/>
</dbReference>
<dbReference type="InterPro" id="IPR017695">
    <property type="entry name" value="Se-dep_Mo_hydrolase_YqeB"/>
</dbReference>
<sequence>MENRFVIVRGGGDLATGTVQALWRAGFFVLILEAERPSAIRRQVALSEAVYDGLARVEDVTCVRCRTDGDIQAAWQQGYVPLLIDPEGLAIGQRNPAVVVDAILAKRNLGTRKDMAPCVIALGPGFTAGTDADYVIETQRGHNLGRILTKGAAAPNTGVPGTIAGASKERVMHSPAAGFLYGLVHIGDTVEKGQAMALLSPQKLTTPVTATTPGIRLPASLTGLVRGLIRDGYAVTKGFKIADIDPRQEELKNCFTVSDKARCLGGAVVTAILMHQSGRYTT</sequence>
<dbReference type="InterPro" id="IPR011053">
    <property type="entry name" value="Single_hybrid_motif"/>
</dbReference>
<reference evidence="1 2" key="1">
    <citation type="submission" date="2020-08" db="EMBL/GenBank/DDBJ databases">
        <authorList>
            <person name="Liu C."/>
            <person name="Sun Q."/>
        </authorList>
    </citation>
    <scope>NUCLEOTIDE SEQUENCE [LARGE SCALE GENOMIC DNA]</scope>
    <source>
        <strain evidence="1 2">NSJ-59</strain>
    </source>
</reference>
<keyword evidence="2" id="KW-1185">Reference proteome</keyword>
<proteinExistence type="predicted"/>
<organism evidence="1 2">
    <name type="scientific">Megasphaera hominis</name>
    <dbReference type="NCBI Taxonomy" id="159836"/>
    <lineage>
        <taxon>Bacteria</taxon>
        <taxon>Bacillati</taxon>
        <taxon>Bacillota</taxon>
        <taxon>Negativicutes</taxon>
        <taxon>Veillonellales</taxon>
        <taxon>Veillonellaceae</taxon>
        <taxon>Megasphaera</taxon>
    </lineage>
</organism>
<name>A0ABR6VLZ7_9FIRM</name>
<comment type="caution">
    <text evidence="1">The sequence shown here is derived from an EMBL/GenBank/DDBJ whole genome shotgun (WGS) entry which is preliminary data.</text>
</comment>
<gene>
    <name evidence="1" type="ORF">H8J70_11605</name>
</gene>
<accession>A0ABR6VLZ7</accession>
<protein>
    <submittedName>
        <fullName evidence="1">EF2563 family selenium-dependent molybdenum hydroxylase system protein</fullName>
    </submittedName>
</protein>
<dbReference type="Proteomes" id="UP000606870">
    <property type="component" value="Unassembled WGS sequence"/>
</dbReference>
<dbReference type="NCBIfam" id="TIGR03309">
    <property type="entry name" value="matur_yqeB"/>
    <property type="match status" value="1"/>
</dbReference>
<evidence type="ECO:0000313" key="1">
    <source>
        <dbReference type="EMBL" id="MBC3537885.1"/>
    </source>
</evidence>
<dbReference type="EMBL" id="JACOGK010000048">
    <property type="protein sequence ID" value="MBC3537885.1"/>
    <property type="molecule type" value="Genomic_DNA"/>
</dbReference>
<dbReference type="SUPFAM" id="SSF51230">
    <property type="entry name" value="Single hybrid motif"/>
    <property type="match status" value="1"/>
</dbReference>
<evidence type="ECO:0000313" key="2">
    <source>
        <dbReference type="Proteomes" id="UP000606870"/>
    </source>
</evidence>